<evidence type="ECO:0000256" key="5">
    <source>
        <dbReference type="ARBA" id="ARBA00008276"/>
    </source>
</evidence>
<evidence type="ECO:0000256" key="13">
    <source>
        <dbReference type="ARBA" id="ARBA00022842"/>
    </source>
</evidence>
<keyword evidence="6" id="KW-0963">Cytoplasm</keyword>
<dbReference type="NCBIfam" id="TIGR01499">
    <property type="entry name" value="folC"/>
    <property type="match status" value="1"/>
</dbReference>
<dbReference type="GO" id="GO:0005524">
    <property type="term" value="F:ATP binding"/>
    <property type="evidence" value="ECO:0007669"/>
    <property type="project" value="UniProtKB-KW"/>
</dbReference>
<name>A0A316ZG09_9BASI</name>
<comment type="function">
    <text evidence="17">Catalyzes conversion of folates to polyglutamate derivatives allowing concentration of folate compounds in the cell and the intracellular retention of these cofactors, which are important substrates for most of the folate-dependent enzymes that are involved in one-carbon transfer reactions involved in purine, pyrimidine and amino acid synthesis.</text>
</comment>
<dbReference type="Proteomes" id="UP000245946">
    <property type="component" value="Unassembled WGS sequence"/>
</dbReference>
<evidence type="ECO:0000313" key="20">
    <source>
        <dbReference type="EMBL" id="PWN99968.1"/>
    </source>
</evidence>
<evidence type="ECO:0000256" key="18">
    <source>
        <dbReference type="PIRSR" id="PIRSR038895-1"/>
    </source>
</evidence>
<comment type="subcellular location">
    <subcellularLocation>
        <location evidence="3">Cytoplasm</location>
    </subcellularLocation>
    <subcellularLocation>
        <location evidence="1">Mitochondrion inner membrane</location>
    </subcellularLocation>
    <subcellularLocation>
        <location evidence="2">Mitochondrion matrix</location>
    </subcellularLocation>
</comment>
<evidence type="ECO:0000256" key="3">
    <source>
        <dbReference type="ARBA" id="ARBA00004496"/>
    </source>
</evidence>
<dbReference type="GO" id="GO:0005829">
    <property type="term" value="C:cytosol"/>
    <property type="evidence" value="ECO:0007669"/>
    <property type="project" value="TreeGrafter"/>
</dbReference>
<keyword evidence="21" id="KW-1185">Reference proteome</keyword>
<feature type="binding site" evidence="19">
    <location>
        <position position="184"/>
    </location>
    <ligand>
        <name>Mg(2+)</name>
        <dbReference type="ChEBI" id="CHEBI:18420"/>
        <label>1</label>
    </ligand>
</feature>
<evidence type="ECO:0000256" key="7">
    <source>
        <dbReference type="ARBA" id="ARBA00022563"/>
    </source>
</evidence>
<dbReference type="PROSITE" id="PS01012">
    <property type="entry name" value="FOLYLPOLYGLU_SYNT_2"/>
    <property type="match status" value="1"/>
</dbReference>
<dbReference type="GO" id="GO:0005743">
    <property type="term" value="C:mitochondrial inner membrane"/>
    <property type="evidence" value="ECO:0007669"/>
    <property type="project" value="UniProtKB-SubCell"/>
</dbReference>
<dbReference type="PIRSF" id="PIRSF038895">
    <property type="entry name" value="FPGS"/>
    <property type="match status" value="1"/>
</dbReference>
<dbReference type="InterPro" id="IPR018109">
    <property type="entry name" value="Folylpolyglutamate_synth_CS"/>
</dbReference>
<evidence type="ECO:0000256" key="9">
    <source>
        <dbReference type="ARBA" id="ARBA00022723"/>
    </source>
</evidence>
<dbReference type="InterPro" id="IPR023600">
    <property type="entry name" value="Folylpolyglutamate_synth_euk"/>
</dbReference>
<evidence type="ECO:0000256" key="19">
    <source>
        <dbReference type="PIRSR" id="PIRSR038895-2"/>
    </source>
</evidence>
<evidence type="ECO:0000256" key="8">
    <source>
        <dbReference type="ARBA" id="ARBA00022598"/>
    </source>
</evidence>
<evidence type="ECO:0000256" key="10">
    <source>
        <dbReference type="ARBA" id="ARBA00022741"/>
    </source>
</evidence>
<keyword evidence="10 18" id="KW-0547">Nucleotide-binding</keyword>
<protein>
    <recommendedName>
        <fullName evidence="17">Folylpolyglutamate synthase</fullName>
        <ecNumber evidence="17">6.3.2.17</ecNumber>
    </recommendedName>
    <alternativeName>
        <fullName evidence="17">Folylpoly-gamma-glutamate synthetase</fullName>
    </alternativeName>
    <alternativeName>
        <fullName evidence="17">Tetrahydrofolylpolyglutamate synthase</fullName>
    </alternativeName>
</protein>
<dbReference type="GO" id="GO:0004326">
    <property type="term" value="F:tetrahydrofolylpolyglutamate synthase activity"/>
    <property type="evidence" value="ECO:0007669"/>
    <property type="project" value="UniProtKB-EC"/>
</dbReference>
<evidence type="ECO:0000256" key="17">
    <source>
        <dbReference type="PIRNR" id="PIRNR038895"/>
    </source>
</evidence>
<dbReference type="PANTHER" id="PTHR11136:SF5">
    <property type="entry name" value="FOLYLPOLYGLUTAMATE SYNTHASE, MITOCHONDRIAL"/>
    <property type="match status" value="1"/>
</dbReference>
<evidence type="ECO:0000256" key="11">
    <source>
        <dbReference type="ARBA" id="ARBA00022792"/>
    </source>
</evidence>
<evidence type="ECO:0000256" key="16">
    <source>
        <dbReference type="ARBA" id="ARBA00047493"/>
    </source>
</evidence>
<dbReference type="PANTHER" id="PTHR11136">
    <property type="entry name" value="FOLYLPOLYGLUTAMATE SYNTHASE-RELATED"/>
    <property type="match status" value="1"/>
</dbReference>
<dbReference type="Gene3D" id="3.90.190.20">
    <property type="entry name" value="Mur ligase, C-terminal domain"/>
    <property type="match status" value="1"/>
</dbReference>
<dbReference type="SUPFAM" id="SSF53623">
    <property type="entry name" value="MurD-like peptide ligases, catalytic domain"/>
    <property type="match status" value="1"/>
</dbReference>
<keyword evidence="9 19" id="KW-0479">Metal-binding</keyword>
<keyword evidence="7 17" id="KW-0554">One-carbon metabolism</keyword>
<sequence length="549" mass="58732">MAAAASSSSSPRDYAAAIAALNSLQSNAQVIAQIRSSGGKMNALALPEMREYWRRIGYELEDLNALNVIHVTGTKGKGSTSAFIASLLSHAPLAAGAAAAAARPKVGLYTSPHLVFVRERIRIDGRPVDEETFARYFWQVWDRLGADTERAHEATPLRPVYFRYLTLLAMHIFRQLNVSAAILEVGIGGTYDSTNIVPRPLACGISSLGLDHTALLGHTIEEIAAHKAGIYKEGVEAVSVHQKESAMAVVKEAAQKAKVARFTALPPVGASDALRSIRLGLPGAHQASNAQLALALTRGFLASSAAQAAFRLSQPSDLACQLGAPPLAWERTALEEAQWPGRCQCVPTTTTKAEEAAVTYFLDGAHTTDSLAHATSWFVDASPPPPPPPASTAAAKTQTQRVLLFNCTHGRSARELLEALLHGIEDAERDKAVFDHIIFCTNETYRHGSSGDLTSKGEDSDEVKALVVQRELEAAWLTLRPRDAAKVQVQPSIEEALRRVRQLAAAPEAPQAHVKTDVLVTGSLLLVGGVMAHLKDAGDLDDALVSTRT</sequence>
<dbReference type="Gene3D" id="3.40.1190.10">
    <property type="entry name" value="Mur-like, catalytic domain"/>
    <property type="match status" value="1"/>
</dbReference>
<dbReference type="STRING" id="58919.A0A316ZG09"/>
<evidence type="ECO:0000256" key="12">
    <source>
        <dbReference type="ARBA" id="ARBA00022840"/>
    </source>
</evidence>
<feature type="binding site" evidence="19">
    <location>
        <position position="111"/>
    </location>
    <ligand>
        <name>Mg(2+)</name>
        <dbReference type="ChEBI" id="CHEBI:18420"/>
        <label>1</label>
    </ligand>
</feature>
<dbReference type="InterPro" id="IPR001645">
    <property type="entry name" value="Folylpolyglutamate_synth"/>
</dbReference>
<dbReference type="GO" id="GO:0006730">
    <property type="term" value="P:one-carbon metabolic process"/>
    <property type="evidence" value="ECO:0007669"/>
    <property type="project" value="UniProtKB-KW"/>
</dbReference>
<dbReference type="SUPFAM" id="SSF53244">
    <property type="entry name" value="MurD-like peptide ligases, peptide-binding domain"/>
    <property type="match status" value="1"/>
</dbReference>
<dbReference type="EMBL" id="KZ819286">
    <property type="protein sequence ID" value="PWN99968.1"/>
    <property type="molecule type" value="Genomic_DNA"/>
</dbReference>
<keyword evidence="14" id="KW-0496">Mitochondrion</keyword>
<dbReference type="GeneID" id="37271468"/>
<comment type="similarity">
    <text evidence="5 17">Belongs to the folylpolyglutamate synthase family.</text>
</comment>
<reference evidence="20 21" key="1">
    <citation type="journal article" date="2018" name="Mol. Biol. Evol.">
        <title>Broad Genomic Sampling Reveals a Smut Pathogenic Ancestry of the Fungal Clade Ustilaginomycotina.</title>
        <authorList>
            <person name="Kijpornyongpan T."/>
            <person name="Mondo S.J."/>
            <person name="Barry K."/>
            <person name="Sandor L."/>
            <person name="Lee J."/>
            <person name="Lipzen A."/>
            <person name="Pangilinan J."/>
            <person name="LaButti K."/>
            <person name="Hainaut M."/>
            <person name="Henrissat B."/>
            <person name="Grigoriev I.V."/>
            <person name="Spatafora J.W."/>
            <person name="Aime M.C."/>
        </authorList>
    </citation>
    <scope>NUCLEOTIDE SEQUENCE [LARGE SCALE GENOMIC DNA]</scope>
    <source>
        <strain evidence="20 21">MCA 4186</strain>
    </source>
</reference>
<dbReference type="AlphaFoldDB" id="A0A316ZG09"/>
<dbReference type="GO" id="GO:0005759">
    <property type="term" value="C:mitochondrial matrix"/>
    <property type="evidence" value="ECO:0007669"/>
    <property type="project" value="UniProtKB-SubCell"/>
</dbReference>
<gene>
    <name evidence="20" type="ORF">FA09DRAFT_336811</name>
</gene>
<keyword evidence="11" id="KW-0999">Mitochondrion inner membrane</keyword>
<feature type="binding site" evidence="18">
    <location>
        <position position="342"/>
    </location>
    <ligand>
        <name>ATP</name>
        <dbReference type="ChEBI" id="CHEBI:30616"/>
    </ligand>
</feature>
<comment type="pathway">
    <text evidence="4 17">Cofactor biosynthesis; tetrahydrofolylpolyglutamate biosynthesis.</text>
</comment>
<evidence type="ECO:0000256" key="15">
    <source>
        <dbReference type="ARBA" id="ARBA00023136"/>
    </source>
</evidence>
<evidence type="ECO:0000256" key="14">
    <source>
        <dbReference type="ARBA" id="ARBA00023128"/>
    </source>
</evidence>
<evidence type="ECO:0000256" key="4">
    <source>
        <dbReference type="ARBA" id="ARBA00005150"/>
    </source>
</evidence>
<dbReference type="InterPro" id="IPR036565">
    <property type="entry name" value="Mur-like_cat_sf"/>
</dbReference>
<keyword evidence="13 19" id="KW-0460">Magnesium</keyword>
<feature type="binding site" evidence="18">
    <location>
        <position position="363"/>
    </location>
    <ligand>
        <name>ATP</name>
        <dbReference type="ChEBI" id="CHEBI:30616"/>
    </ligand>
</feature>
<dbReference type="InterPro" id="IPR036615">
    <property type="entry name" value="Mur_ligase_C_dom_sf"/>
</dbReference>
<feature type="binding site" evidence="19">
    <location>
        <position position="212"/>
    </location>
    <ligand>
        <name>Mg(2+)</name>
        <dbReference type="ChEBI" id="CHEBI:18420"/>
        <label>1</label>
    </ligand>
</feature>
<comment type="cofactor">
    <cofactor evidence="17">
        <name>a monovalent cation</name>
        <dbReference type="ChEBI" id="CHEBI:60242"/>
    </cofactor>
    <text evidence="17">A monovalent cation.</text>
</comment>
<evidence type="ECO:0000256" key="6">
    <source>
        <dbReference type="ARBA" id="ARBA00022490"/>
    </source>
</evidence>
<evidence type="ECO:0000256" key="1">
    <source>
        <dbReference type="ARBA" id="ARBA00004273"/>
    </source>
</evidence>
<dbReference type="UniPathway" id="UPA00850"/>
<keyword evidence="8 17" id="KW-0436">Ligase</keyword>
<evidence type="ECO:0000313" key="21">
    <source>
        <dbReference type="Proteomes" id="UP000245946"/>
    </source>
</evidence>
<comment type="catalytic activity">
    <reaction evidence="16 17">
        <text>(6S)-5,6,7,8-tetrahydrofolyl-(gamma-L-Glu)(n) + L-glutamate + ATP = (6S)-5,6,7,8-tetrahydrofolyl-(gamma-L-Glu)(n+1) + ADP + phosphate + H(+)</text>
        <dbReference type="Rhea" id="RHEA:10580"/>
        <dbReference type="Rhea" id="RHEA-COMP:14738"/>
        <dbReference type="Rhea" id="RHEA-COMP:14740"/>
        <dbReference type="ChEBI" id="CHEBI:15378"/>
        <dbReference type="ChEBI" id="CHEBI:29985"/>
        <dbReference type="ChEBI" id="CHEBI:30616"/>
        <dbReference type="ChEBI" id="CHEBI:43474"/>
        <dbReference type="ChEBI" id="CHEBI:141005"/>
        <dbReference type="ChEBI" id="CHEBI:456216"/>
        <dbReference type="EC" id="6.3.2.17"/>
    </reaction>
</comment>
<keyword evidence="12 18" id="KW-0067">ATP-binding</keyword>
<organism evidence="20 21">
    <name type="scientific">Tilletiopsis washingtonensis</name>
    <dbReference type="NCBI Taxonomy" id="58919"/>
    <lineage>
        <taxon>Eukaryota</taxon>
        <taxon>Fungi</taxon>
        <taxon>Dikarya</taxon>
        <taxon>Basidiomycota</taxon>
        <taxon>Ustilaginomycotina</taxon>
        <taxon>Exobasidiomycetes</taxon>
        <taxon>Entylomatales</taxon>
        <taxon>Entylomatales incertae sedis</taxon>
        <taxon>Tilletiopsis</taxon>
    </lineage>
</organism>
<dbReference type="RefSeq" id="XP_025600247.1">
    <property type="nucleotide sequence ID" value="XM_025743924.1"/>
</dbReference>
<proteinExistence type="inferred from homology"/>
<dbReference type="FunFam" id="3.40.1190.10:FF:000009">
    <property type="entry name" value="Folylpolyglutamate synthase"/>
    <property type="match status" value="1"/>
</dbReference>
<dbReference type="EC" id="6.3.2.17" evidence="17"/>
<dbReference type="OrthoDB" id="5212574at2759"/>
<evidence type="ECO:0000256" key="2">
    <source>
        <dbReference type="ARBA" id="ARBA00004305"/>
    </source>
</evidence>
<dbReference type="GO" id="GO:0046872">
    <property type="term" value="F:metal ion binding"/>
    <property type="evidence" value="ECO:0007669"/>
    <property type="project" value="UniProtKB-KW"/>
</dbReference>
<keyword evidence="15" id="KW-0472">Membrane</keyword>
<accession>A0A316ZG09</accession>